<keyword evidence="2" id="KW-0297">G-protein coupled receptor</keyword>
<proteinExistence type="predicted"/>
<evidence type="ECO:0008006" key="8">
    <source>
        <dbReference type="Google" id="ProtNLM"/>
    </source>
</evidence>
<keyword evidence="5" id="KW-0472">Membrane</keyword>
<dbReference type="SUPFAM" id="SSF81321">
    <property type="entry name" value="Family A G protein-coupled receptor-like"/>
    <property type="match status" value="1"/>
</dbReference>
<feature type="transmembrane region" description="Helical" evidence="5">
    <location>
        <begin position="54"/>
        <end position="77"/>
    </location>
</feature>
<evidence type="ECO:0000313" key="7">
    <source>
        <dbReference type="Proteomes" id="UP001432322"/>
    </source>
</evidence>
<accession>A0AAV5UTR8</accession>
<dbReference type="GO" id="GO:0008188">
    <property type="term" value="F:neuropeptide receptor activity"/>
    <property type="evidence" value="ECO:0007669"/>
    <property type="project" value="TreeGrafter"/>
</dbReference>
<feature type="transmembrane region" description="Helical" evidence="5">
    <location>
        <begin position="129"/>
        <end position="152"/>
    </location>
</feature>
<keyword evidence="4" id="KW-0807">Transducer</keyword>
<dbReference type="Gene3D" id="1.20.1070.10">
    <property type="entry name" value="Rhodopsin 7-helix transmembrane proteins"/>
    <property type="match status" value="1"/>
</dbReference>
<dbReference type="PANTHER" id="PTHR24238:SF76">
    <property type="entry name" value="G_PROTEIN_RECEP_F1_2 DOMAIN-CONTAINING PROTEIN"/>
    <property type="match status" value="1"/>
</dbReference>
<dbReference type="Proteomes" id="UP001432322">
    <property type="component" value="Unassembled WGS sequence"/>
</dbReference>
<comment type="subcellular location">
    <subcellularLocation>
        <location evidence="1">Membrane</location>
        <topology evidence="1">Multi-pass membrane protein</topology>
    </subcellularLocation>
</comment>
<reference evidence="6" key="1">
    <citation type="submission" date="2023-10" db="EMBL/GenBank/DDBJ databases">
        <title>Genome assembly of Pristionchus species.</title>
        <authorList>
            <person name="Yoshida K."/>
            <person name="Sommer R.J."/>
        </authorList>
    </citation>
    <scope>NUCLEOTIDE SEQUENCE</scope>
    <source>
        <strain evidence="6">RS5133</strain>
    </source>
</reference>
<gene>
    <name evidence="6" type="ORF">PFISCL1PPCAC_1188</name>
</gene>
<dbReference type="CDD" id="cd00637">
    <property type="entry name" value="7tm_classA_rhodopsin-like"/>
    <property type="match status" value="1"/>
</dbReference>
<keyword evidence="5" id="KW-1133">Transmembrane helix</keyword>
<evidence type="ECO:0000256" key="2">
    <source>
        <dbReference type="ARBA" id="ARBA00023040"/>
    </source>
</evidence>
<evidence type="ECO:0000256" key="1">
    <source>
        <dbReference type="ARBA" id="ARBA00004141"/>
    </source>
</evidence>
<dbReference type="AlphaFoldDB" id="A0AAV5UTR8"/>
<keyword evidence="3" id="KW-0675">Receptor</keyword>
<dbReference type="EMBL" id="BTSY01000001">
    <property type="protein sequence ID" value="GMT09891.1"/>
    <property type="molecule type" value="Genomic_DNA"/>
</dbReference>
<keyword evidence="5" id="KW-0812">Transmembrane</keyword>
<dbReference type="GO" id="GO:0005886">
    <property type="term" value="C:plasma membrane"/>
    <property type="evidence" value="ECO:0007669"/>
    <property type="project" value="TreeGrafter"/>
</dbReference>
<keyword evidence="7" id="KW-1185">Reference proteome</keyword>
<evidence type="ECO:0000256" key="4">
    <source>
        <dbReference type="ARBA" id="ARBA00023224"/>
    </source>
</evidence>
<feature type="transmembrane region" description="Helical" evidence="5">
    <location>
        <begin position="235"/>
        <end position="256"/>
    </location>
</feature>
<sequence>VDPFLPWYLSPLNSNDILAGSLLVVLTFIFVFFYILVIIVLWNASREIIGFRYLISAGIADILCMIIYGFLDGIAILTKSRLVTGEGRSWLQLYMDWVWFSCCFHLPLIAWSRLHAISSPHSFRNQTQWMSYAVCGGLAWLLSLVICCATHWQPFYARFYFEPAVYGMLADDFPKYQQYGHSQMFVGIHIFVVALPLLFYSATIFLLLRHRRFVNGGAAVKAEPGSKRQSVETKLILPCILGTIVFVIGQVAITMGTGTGPWATWTICLLFFLNSALQPVLLVIFSPFVR</sequence>
<evidence type="ECO:0000256" key="3">
    <source>
        <dbReference type="ARBA" id="ARBA00023170"/>
    </source>
</evidence>
<dbReference type="PANTHER" id="PTHR24238">
    <property type="entry name" value="G-PROTEIN COUPLED RECEPTOR"/>
    <property type="match status" value="1"/>
</dbReference>
<evidence type="ECO:0000256" key="5">
    <source>
        <dbReference type="SAM" id="Phobius"/>
    </source>
</evidence>
<feature type="transmembrane region" description="Helical" evidence="5">
    <location>
        <begin position="17"/>
        <end position="42"/>
    </location>
</feature>
<feature type="transmembrane region" description="Helical" evidence="5">
    <location>
        <begin position="262"/>
        <end position="285"/>
    </location>
</feature>
<protein>
    <recommendedName>
        <fullName evidence="8">G protein-coupled receptor</fullName>
    </recommendedName>
</protein>
<comment type="caution">
    <text evidence="6">The sequence shown here is derived from an EMBL/GenBank/DDBJ whole genome shotgun (WGS) entry which is preliminary data.</text>
</comment>
<feature type="non-terminal residue" evidence="6">
    <location>
        <position position="1"/>
    </location>
</feature>
<name>A0AAV5UTR8_9BILA</name>
<feature type="transmembrane region" description="Helical" evidence="5">
    <location>
        <begin position="97"/>
        <end position="117"/>
    </location>
</feature>
<evidence type="ECO:0000313" key="6">
    <source>
        <dbReference type="EMBL" id="GMT09891.1"/>
    </source>
</evidence>
<organism evidence="6 7">
    <name type="scientific">Pristionchus fissidentatus</name>
    <dbReference type="NCBI Taxonomy" id="1538716"/>
    <lineage>
        <taxon>Eukaryota</taxon>
        <taxon>Metazoa</taxon>
        <taxon>Ecdysozoa</taxon>
        <taxon>Nematoda</taxon>
        <taxon>Chromadorea</taxon>
        <taxon>Rhabditida</taxon>
        <taxon>Rhabditina</taxon>
        <taxon>Diplogasteromorpha</taxon>
        <taxon>Diplogasteroidea</taxon>
        <taxon>Neodiplogasteridae</taxon>
        <taxon>Pristionchus</taxon>
    </lineage>
</organism>
<feature type="transmembrane region" description="Helical" evidence="5">
    <location>
        <begin position="184"/>
        <end position="208"/>
    </location>
</feature>